<name>B9XQU2_PEDPL</name>
<dbReference type="InterPro" id="IPR050417">
    <property type="entry name" value="Sugar_Epim/Isomerase"/>
</dbReference>
<dbReference type="STRING" id="320771.Cflav_PD0899"/>
<comment type="caution">
    <text evidence="3">The sequence shown here is derived from an EMBL/GenBank/DDBJ whole genome shotgun (WGS) entry which is preliminary data.</text>
</comment>
<keyword evidence="4" id="KW-1185">Reference proteome</keyword>
<reference evidence="3 4" key="1">
    <citation type="journal article" date="2011" name="J. Bacteriol.">
        <title>Genome sequence of 'Pedosphaera parvula' Ellin514, an aerobic Verrucomicrobial isolate from pasture soil.</title>
        <authorList>
            <person name="Kant R."/>
            <person name="van Passel M.W."/>
            <person name="Sangwan P."/>
            <person name="Palva A."/>
            <person name="Lucas S."/>
            <person name="Copeland A."/>
            <person name="Lapidus A."/>
            <person name="Glavina Del Rio T."/>
            <person name="Dalin E."/>
            <person name="Tice H."/>
            <person name="Bruce D."/>
            <person name="Goodwin L."/>
            <person name="Pitluck S."/>
            <person name="Chertkov O."/>
            <person name="Larimer F.W."/>
            <person name="Land M.L."/>
            <person name="Hauser L."/>
            <person name="Brettin T.S."/>
            <person name="Detter J.C."/>
            <person name="Han S."/>
            <person name="de Vos W.M."/>
            <person name="Janssen P.H."/>
            <person name="Smidt H."/>
        </authorList>
    </citation>
    <scope>NUCLEOTIDE SEQUENCE [LARGE SCALE GENOMIC DNA]</scope>
    <source>
        <strain evidence="3 4">Ellin514</strain>
    </source>
</reference>
<dbReference type="InterPro" id="IPR013022">
    <property type="entry name" value="Xyl_isomerase-like_TIM-brl"/>
</dbReference>
<dbReference type="Proteomes" id="UP000003688">
    <property type="component" value="Unassembled WGS sequence"/>
</dbReference>
<dbReference type="PANTHER" id="PTHR43489">
    <property type="entry name" value="ISOMERASE"/>
    <property type="match status" value="1"/>
</dbReference>
<keyword evidence="1 3" id="KW-0413">Isomerase</keyword>
<dbReference type="EMBL" id="ABOX02000057">
    <property type="protein sequence ID" value="EEF57799.1"/>
    <property type="molecule type" value="Genomic_DNA"/>
</dbReference>
<feature type="domain" description="Xylose isomerase-like TIM barrel" evidence="2">
    <location>
        <begin position="73"/>
        <end position="307"/>
    </location>
</feature>
<dbReference type="SUPFAM" id="SSF51658">
    <property type="entry name" value="Xylose isomerase-like"/>
    <property type="match status" value="1"/>
</dbReference>
<accession>B9XQU2</accession>
<proteinExistence type="predicted"/>
<evidence type="ECO:0000259" key="2">
    <source>
        <dbReference type="Pfam" id="PF01261"/>
    </source>
</evidence>
<dbReference type="Gene3D" id="3.20.20.150">
    <property type="entry name" value="Divalent-metal-dependent TIM barrel enzymes"/>
    <property type="match status" value="1"/>
</dbReference>
<gene>
    <name evidence="3" type="ORF">Cflav_PD0899</name>
</gene>
<evidence type="ECO:0000313" key="3">
    <source>
        <dbReference type="EMBL" id="EEF57799.1"/>
    </source>
</evidence>
<dbReference type="Pfam" id="PF01261">
    <property type="entry name" value="AP_endonuc_2"/>
    <property type="match status" value="1"/>
</dbReference>
<dbReference type="InterPro" id="IPR036237">
    <property type="entry name" value="Xyl_isomerase-like_sf"/>
</dbReference>
<evidence type="ECO:0000256" key="1">
    <source>
        <dbReference type="ARBA" id="ARBA00023235"/>
    </source>
</evidence>
<dbReference type="PANTHER" id="PTHR43489:SF7">
    <property type="entry name" value="3-DEHYDRO-D-GULOSIDE 4-EPIMERASE-RELATED"/>
    <property type="match status" value="1"/>
</dbReference>
<dbReference type="GO" id="GO:0016853">
    <property type="term" value="F:isomerase activity"/>
    <property type="evidence" value="ECO:0007669"/>
    <property type="project" value="UniProtKB-KW"/>
</dbReference>
<sequence precursor="true">MFFYRSGAIIEGKHMNLNRRKFLTVSALAGIVSATTPRPVQAVTLPDPSTKARLRLSCQDTVAPGKTIAEKLDFLEANGFEAFEPHGKNLLEIADELQKAMQGRKIKIGVICGGMQGSLISDDEAVRSKAMDSIKEVLTAAGALGATGMVMVPARPNQTKLEHWEARELLVKVLPEIGEHAQKVGMHMLLEPLNRKECHFLRQVADGAAICRDVNHPGIRVMGDFWHMTFEETSDMAAFVAGGKYLRHVHMASRKSRKMPGEDAGDNYVDGFKGLKLIGYQDLVSFECGLKGDRSKALIAAAKLLREQWEAA</sequence>
<dbReference type="AlphaFoldDB" id="B9XQU2"/>
<evidence type="ECO:0000313" key="4">
    <source>
        <dbReference type="Proteomes" id="UP000003688"/>
    </source>
</evidence>
<organism evidence="3 4">
    <name type="scientific">Pedosphaera parvula (strain Ellin514)</name>
    <dbReference type="NCBI Taxonomy" id="320771"/>
    <lineage>
        <taxon>Bacteria</taxon>
        <taxon>Pseudomonadati</taxon>
        <taxon>Verrucomicrobiota</taxon>
        <taxon>Pedosphaerae</taxon>
        <taxon>Pedosphaerales</taxon>
        <taxon>Pedosphaeraceae</taxon>
        <taxon>Pedosphaera</taxon>
    </lineage>
</organism>
<protein>
    <submittedName>
        <fullName evidence="3">Xylose isomerase domain protein TIM barrel</fullName>
    </submittedName>
</protein>